<evidence type="ECO:0000259" key="2">
    <source>
        <dbReference type="Pfam" id="PF01321"/>
    </source>
</evidence>
<dbReference type="Gene3D" id="3.40.350.10">
    <property type="entry name" value="Creatinase/prolidase N-terminal domain"/>
    <property type="match status" value="1"/>
</dbReference>
<dbReference type="Proteomes" id="UP000295507">
    <property type="component" value="Unassembled WGS sequence"/>
</dbReference>
<gene>
    <name evidence="3" type="ORF">EV129_12719</name>
</gene>
<dbReference type="PANTHER" id="PTHR46112">
    <property type="entry name" value="AMINOPEPTIDASE"/>
    <property type="match status" value="1"/>
</dbReference>
<dbReference type="InterPro" id="IPR000994">
    <property type="entry name" value="Pept_M24"/>
</dbReference>
<evidence type="ECO:0000313" key="3">
    <source>
        <dbReference type="EMBL" id="TCU31464.1"/>
    </source>
</evidence>
<keyword evidence="3" id="KW-0031">Aminopeptidase</keyword>
<organism evidence="3 4">
    <name type="scientific">Rhizobium azibense</name>
    <dbReference type="NCBI Taxonomy" id="1136135"/>
    <lineage>
        <taxon>Bacteria</taxon>
        <taxon>Pseudomonadati</taxon>
        <taxon>Pseudomonadota</taxon>
        <taxon>Alphaproteobacteria</taxon>
        <taxon>Hyphomicrobiales</taxon>
        <taxon>Rhizobiaceae</taxon>
        <taxon>Rhizobium/Agrobacterium group</taxon>
        <taxon>Rhizobium</taxon>
    </lineage>
</organism>
<evidence type="ECO:0000313" key="4">
    <source>
        <dbReference type="Proteomes" id="UP000295507"/>
    </source>
</evidence>
<keyword evidence="3" id="KW-0645">Protease</keyword>
<proteinExistence type="predicted"/>
<dbReference type="InterPro" id="IPR050659">
    <property type="entry name" value="Peptidase_M24B"/>
</dbReference>
<comment type="caution">
    <text evidence="3">The sequence shown here is derived from an EMBL/GenBank/DDBJ whole genome shotgun (WGS) entry which is preliminary data.</text>
</comment>
<dbReference type="Gene3D" id="3.90.230.10">
    <property type="entry name" value="Creatinase/methionine aminopeptidase superfamily"/>
    <property type="match status" value="1"/>
</dbReference>
<dbReference type="GO" id="GO:0004177">
    <property type="term" value="F:aminopeptidase activity"/>
    <property type="evidence" value="ECO:0007669"/>
    <property type="project" value="UniProtKB-KW"/>
</dbReference>
<reference evidence="3 4" key="1">
    <citation type="submission" date="2019-03" db="EMBL/GenBank/DDBJ databases">
        <title>Genomic Encyclopedia of Type Strains, Phase IV (KMG-V): Genome sequencing to study the core and pangenomes of soil and plant-associated prokaryotes.</title>
        <authorList>
            <person name="Whitman W."/>
        </authorList>
    </citation>
    <scope>NUCLEOTIDE SEQUENCE [LARGE SCALE GENOMIC DNA]</scope>
    <source>
        <strain evidence="3 4">IE4868</strain>
    </source>
</reference>
<name>A0A4R3RAM7_9HYPH</name>
<dbReference type="InterPro" id="IPR000587">
    <property type="entry name" value="Creatinase_N"/>
</dbReference>
<dbReference type="AlphaFoldDB" id="A0A4R3RAM7"/>
<dbReference type="Pfam" id="PF00557">
    <property type="entry name" value="Peptidase_M24"/>
    <property type="match status" value="1"/>
</dbReference>
<sequence>MSNVKPTDNLNEAGAAKATLAFDVSEYEQRIARLDDVLTKRGIDIFIGSSPESMNYFTGFDPLGTYFQQLVVFKRGDEEPALLTHKCEMVLAQIQCWISNVIVWKHGDNPTQIAVDMLRACGLPRGSRIGLEMGSWYLKPEVYKAFVDAMPEVEFDDVTEDVARLRTIKSSAEIAYMRKAARFSDIGFEALRNTLRPGITEAELLAAVQTKMSAAGSEYPTLPFIIGSGYRSGLFHAVPTTKIVEAGEPVLIEFTGSLNRYNSNLCRTVVAGKASETLWDIRKIVEESFWRPFELIKPGAPIGEVDRLSREIRGRYADYIPARAGFGMGLSYPPTFAAHPDILVGNKETFQPGMIVSLEPSVAQYDRLTMSFGYNILITDDGAEILHKTGRDVFEICN</sequence>
<dbReference type="PANTHER" id="PTHR46112:SF3">
    <property type="entry name" value="AMINOPEPTIDASE YPDF"/>
    <property type="match status" value="1"/>
</dbReference>
<keyword evidence="3" id="KW-0378">Hydrolase</keyword>
<dbReference type="SUPFAM" id="SSF53092">
    <property type="entry name" value="Creatinase/prolidase N-terminal domain"/>
    <property type="match status" value="1"/>
</dbReference>
<dbReference type="Pfam" id="PF01321">
    <property type="entry name" value="Creatinase_N"/>
    <property type="match status" value="1"/>
</dbReference>
<dbReference type="InterPro" id="IPR036005">
    <property type="entry name" value="Creatinase/aminopeptidase-like"/>
</dbReference>
<feature type="domain" description="Peptidase M24" evidence="1">
    <location>
        <begin position="176"/>
        <end position="379"/>
    </location>
</feature>
<dbReference type="EMBL" id="SMBK01000027">
    <property type="protein sequence ID" value="TCU31464.1"/>
    <property type="molecule type" value="Genomic_DNA"/>
</dbReference>
<accession>A0A4R3RAM7</accession>
<dbReference type="SUPFAM" id="SSF55920">
    <property type="entry name" value="Creatinase/aminopeptidase"/>
    <property type="match status" value="1"/>
</dbReference>
<protein>
    <submittedName>
        <fullName evidence="3">Xaa-Pro aminopeptidase</fullName>
    </submittedName>
</protein>
<feature type="domain" description="Creatinase N-terminal" evidence="2">
    <location>
        <begin position="30"/>
        <end position="168"/>
    </location>
</feature>
<evidence type="ECO:0000259" key="1">
    <source>
        <dbReference type="Pfam" id="PF00557"/>
    </source>
</evidence>
<dbReference type="InterPro" id="IPR029149">
    <property type="entry name" value="Creatin/AminoP/Spt16_N"/>
</dbReference>